<keyword evidence="7 9" id="KW-0906">Nuclear pore complex</keyword>
<protein>
    <recommendedName>
        <fullName evidence="9">Nuclear pore complex protein Nup85</fullName>
    </recommendedName>
</protein>
<comment type="subunit">
    <text evidence="9">Component of the nuclear pore complex (NPC).</text>
</comment>
<keyword evidence="12" id="KW-1185">Reference proteome</keyword>
<comment type="caution">
    <text evidence="11">The sequence shown here is derived from an EMBL/GenBank/DDBJ whole genome shotgun (WGS) entry which is preliminary data.</text>
</comment>
<keyword evidence="4 9" id="KW-0509">mRNA transport</keyword>
<dbReference type="GO" id="GO:0031080">
    <property type="term" value="C:nuclear pore outer ring"/>
    <property type="evidence" value="ECO:0007669"/>
    <property type="project" value="TreeGrafter"/>
</dbReference>
<accession>A0A9W8A3W2</accession>
<dbReference type="GO" id="GO:0045893">
    <property type="term" value="P:positive regulation of DNA-templated transcription"/>
    <property type="evidence" value="ECO:0007669"/>
    <property type="project" value="TreeGrafter"/>
</dbReference>
<keyword evidence="3 9" id="KW-0813">Transport</keyword>
<evidence type="ECO:0000256" key="1">
    <source>
        <dbReference type="ARBA" id="ARBA00004567"/>
    </source>
</evidence>
<evidence type="ECO:0000256" key="9">
    <source>
        <dbReference type="RuleBase" id="RU365073"/>
    </source>
</evidence>
<dbReference type="AlphaFoldDB" id="A0A9W8A3W2"/>
<keyword evidence="5 9" id="KW-0653">Protein transport</keyword>
<evidence type="ECO:0000256" key="4">
    <source>
        <dbReference type="ARBA" id="ARBA00022816"/>
    </source>
</evidence>
<dbReference type="InterPro" id="IPR011502">
    <property type="entry name" value="Nucleoporin_Nup85"/>
</dbReference>
<evidence type="ECO:0000256" key="2">
    <source>
        <dbReference type="ARBA" id="ARBA00005573"/>
    </source>
</evidence>
<dbReference type="Proteomes" id="UP001150538">
    <property type="component" value="Unassembled WGS sequence"/>
</dbReference>
<evidence type="ECO:0000256" key="10">
    <source>
        <dbReference type="SAM" id="MobiDB-lite"/>
    </source>
</evidence>
<dbReference type="EMBL" id="JANBPU010000001">
    <property type="protein sequence ID" value="KAJ1922205.1"/>
    <property type="molecule type" value="Genomic_DNA"/>
</dbReference>
<keyword evidence="9" id="KW-0472">Membrane</keyword>
<dbReference type="PANTHER" id="PTHR13373">
    <property type="entry name" value="FROUNT PROTEIN-RELATED"/>
    <property type="match status" value="1"/>
</dbReference>
<reference evidence="11" key="1">
    <citation type="submission" date="2022-07" db="EMBL/GenBank/DDBJ databases">
        <title>Phylogenomic reconstructions and comparative analyses of Kickxellomycotina fungi.</title>
        <authorList>
            <person name="Reynolds N.K."/>
            <person name="Stajich J.E."/>
            <person name="Barry K."/>
            <person name="Grigoriev I.V."/>
            <person name="Crous P."/>
            <person name="Smith M.E."/>
        </authorList>
    </citation>
    <scope>NUCLEOTIDE SEQUENCE</scope>
    <source>
        <strain evidence="11">NBRC 100468</strain>
    </source>
</reference>
<dbReference type="GO" id="GO:0006606">
    <property type="term" value="P:protein import into nucleus"/>
    <property type="evidence" value="ECO:0007669"/>
    <property type="project" value="TreeGrafter"/>
</dbReference>
<comment type="similarity">
    <text evidence="2 9">Belongs to the nucleoporin Nup85 family.</text>
</comment>
<dbReference type="PANTHER" id="PTHR13373:SF21">
    <property type="entry name" value="NUCLEAR PORE COMPLEX PROTEIN NUP85"/>
    <property type="match status" value="1"/>
</dbReference>
<evidence type="ECO:0000256" key="5">
    <source>
        <dbReference type="ARBA" id="ARBA00022927"/>
    </source>
</evidence>
<keyword evidence="6 9" id="KW-0811">Translocation</keyword>
<name>A0A9W8A3W2_9FUNG</name>
<dbReference type="OrthoDB" id="17644at2759"/>
<evidence type="ECO:0000256" key="6">
    <source>
        <dbReference type="ARBA" id="ARBA00023010"/>
    </source>
</evidence>
<organism evidence="11 12">
    <name type="scientific">Mycoemilia scoparia</name>
    <dbReference type="NCBI Taxonomy" id="417184"/>
    <lineage>
        <taxon>Eukaryota</taxon>
        <taxon>Fungi</taxon>
        <taxon>Fungi incertae sedis</taxon>
        <taxon>Zoopagomycota</taxon>
        <taxon>Kickxellomycotina</taxon>
        <taxon>Kickxellomycetes</taxon>
        <taxon>Kickxellales</taxon>
        <taxon>Kickxellaceae</taxon>
        <taxon>Mycoemilia</taxon>
    </lineage>
</organism>
<comment type="function">
    <text evidence="9">Functions as a component of the nuclear pore complex (NPC).</text>
</comment>
<evidence type="ECO:0000256" key="3">
    <source>
        <dbReference type="ARBA" id="ARBA00022448"/>
    </source>
</evidence>
<gene>
    <name evidence="11" type="primary">NUP85</name>
    <name evidence="11" type="ORF">H4219_000067</name>
</gene>
<comment type="subcellular location">
    <subcellularLocation>
        <location evidence="1 9">Nucleus</location>
        <location evidence="1 9">Nuclear pore complex</location>
    </subcellularLocation>
</comment>
<evidence type="ECO:0000313" key="11">
    <source>
        <dbReference type="EMBL" id="KAJ1922205.1"/>
    </source>
</evidence>
<dbReference type="Pfam" id="PF07575">
    <property type="entry name" value="Nucleopor_Nup85"/>
    <property type="match status" value="2"/>
</dbReference>
<dbReference type="GO" id="GO:0006406">
    <property type="term" value="P:mRNA export from nucleus"/>
    <property type="evidence" value="ECO:0007669"/>
    <property type="project" value="TreeGrafter"/>
</dbReference>
<dbReference type="GO" id="GO:0017056">
    <property type="term" value="F:structural constituent of nuclear pore"/>
    <property type="evidence" value="ECO:0007669"/>
    <property type="project" value="TreeGrafter"/>
</dbReference>
<dbReference type="GO" id="GO:0031965">
    <property type="term" value="C:nuclear membrane"/>
    <property type="evidence" value="ECO:0007669"/>
    <property type="project" value="UniProtKB-UniRule"/>
</dbReference>
<evidence type="ECO:0000256" key="7">
    <source>
        <dbReference type="ARBA" id="ARBA00023132"/>
    </source>
</evidence>
<proteinExistence type="inferred from homology"/>
<evidence type="ECO:0000313" key="12">
    <source>
        <dbReference type="Proteomes" id="UP001150538"/>
    </source>
</evidence>
<keyword evidence="8 9" id="KW-0539">Nucleus</keyword>
<feature type="region of interest" description="Disordered" evidence="10">
    <location>
        <begin position="195"/>
        <end position="216"/>
    </location>
</feature>
<evidence type="ECO:0000256" key="8">
    <source>
        <dbReference type="ARBA" id="ARBA00023242"/>
    </source>
</evidence>
<sequence length="636" mass="72870">MEVKTEVEMKDHAVINLNPGLFAVGRSAEWSERNRTLLTDIHPFKSELVACVGGKKAKEELSHPETVFEQDLNVYFIKWNNIPDNQLAKSQELMEVQEDGEEALVERVGMEHLLKLSTYYRDSIMRHLSILQGEVLDDCDTENGQANEEAQAFQYIHALWQLCEIFYFYLTSPQDQVQDHYIDWLNKNFPSPSTMEGQSIISDSDPVNHEDSPLDASESAEEIKNLVVGMPLRHEETSISAYNTKWRDWHNRCRMIYRAMEGGEENDEAWSHLHKLVSLLQGDEESIMESSQSWQEAVCAMLLYSQPTITVANFPDLVETCFGSFGVEESSAFDHATVSLINGNLGKFIILCNQIDWWFVAHITNLLYHMGLLEELDSMFPVDMHEYFITSYAETLVSHSSLWRVALDYFANCPKSGHEFLEQYVLHIPLTSDRKTKKLINIMAKQKSNRDQYGAAIINYSKINDTRNISQIANNLISAYISTGDLSYVKVIDSVIGLNSLYTSSMKFLSQYRDFHELYKSQRFVEAGKLLVSLLTTHTAPRKFWITILIDAIPLLEGDELVFDTFETYELMRCAEEIATSPRKRDYFMCLINAGQPSKTVPNDVIESSIAEMEQQMQVLNMACVRNLARATIVQY</sequence>